<gene>
    <name evidence="3" type="ORF">Leucomu_14700</name>
</gene>
<dbReference type="Proteomes" id="UP000285768">
    <property type="component" value="Chromosome"/>
</dbReference>
<evidence type="ECO:0000313" key="4">
    <source>
        <dbReference type="Proteomes" id="UP000285768"/>
    </source>
</evidence>
<evidence type="ECO:0000256" key="1">
    <source>
        <dbReference type="ARBA" id="ARBA00022723"/>
    </source>
</evidence>
<dbReference type="InterPro" id="IPR037523">
    <property type="entry name" value="VOC_core"/>
</dbReference>
<accession>A0ABX5QJ85</accession>
<dbReference type="PANTHER" id="PTHR43048">
    <property type="entry name" value="METHYLMALONYL-COA EPIMERASE"/>
    <property type="match status" value="1"/>
</dbReference>
<name>A0ABX5QJ85_9MICO</name>
<dbReference type="SUPFAM" id="SSF54593">
    <property type="entry name" value="Glyoxalase/Bleomycin resistance protein/Dihydroxybiphenyl dioxygenase"/>
    <property type="match status" value="1"/>
</dbReference>
<dbReference type="InterPro" id="IPR029068">
    <property type="entry name" value="Glyas_Bleomycin-R_OHBP_Dase"/>
</dbReference>
<dbReference type="Pfam" id="PF00903">
    <property type="entry name" value="Glyoxalase"/>
    <property type="match status" value="1"/>
</dbReference>
<dbReference type="RefSeq" id="WP_017884036.1">
    <property type="nucleotide sequence ID" value="NZ_CP035037.1"/>
</dbReference>
<dbReference type="PANTHER" id="PTHR43048:SF3">
    <property type="entry name" value="METHYLMALONYL-COA EPIMERASE, MITOCHONDRIAL"/>
    <property type="match status" value="1"/>
</dbReference>
<dbReference type="InterPro" id="IPR051785">
    <property type="entry name" value="MMCE/EMCE_epimerase"/>
</dbReference>
<reference evidence="3 4" key="1">
    <citation type="submission" date="2019-01" db="EMBL/GenBank/DDBJ databases">
        <title>Leucobacter muris sp. nov. isolated from the nose of a laboratory mouse.</title>
        <authorList>
            <person name="Benga L."/>
            <person name="Sproeer C."/>
            <person name="Schumann P."/>
            <person name="Verbarg S."/>
            <person name="Bunk B."/>
            <person name="Engelhardt E."/>
            <person name="Benten P.M."/>
            <person name="Sager M."/>
        </authorList>
    </citation>
    <scope>NUCLEOTIDE SEQUENCE [LARGE SCALE GENOMIC DNA]</scope>
    <source>
        <strain evidence="3 4">DSM 101948</strain>
    </source>
</reference>
<dbReference type="InterPro" id="IPR004360">
    <property type="entry name" value="Glyas_Fos-R_dOase_dom"/>
</dbReference>
<keyword evidence="1" id="KW-0479">Metal-binding</keyword>
<dbReference type="PROSITE" id="PS51819">
    <property type="entry name" value="VOC"/>
    <property type="match status" value="1"/>
</dbReference>
<evidence type="ECO:0000313" key="3">
    <source>
        <dbReference type="EMBL" id="QAB18999.1"/>
    </source>
</evidence>
<evidence type="ECO:0000259" key="2">
    <source>
        <dbReference type="PROSITE" id="PS51819"/>
    </source>
</evidence>
<organism evidence="3 4">
    <name type="scientific">Leucobacter muris</name>
    <dbReference type="NCBI Taxonomy" id="1935379"/>
    <lineage>
        <taxon>Bacteria</taxon>
        <taxon>Bacillati</taxon>
        <taxon>Actinomycetota</taxon>
        <taxon>Actinomycetes</taxon>
        <taxon>Micrococcales</taxon>
        <taxon>Microbacteriaceae</taxon>
        <taxon>Leucobacter</taxon>
    </lineage>
</organism>
<protein>
    <submittedName>
        <fullName evidence="3">Glyoxalase/bleomycin resistance/dioxygenase family protein</fullName>
    </submittedName>
</protein>
<proteinExistence type="predicted"/>
<dbReference type="Gene3D" id="3.10.180.10">
    <property type="entry name" value="2,3-Dihydroxybiphenyl 1,2-Dioxygenase, domain 1"/>
    <property type="match status" value="1"/>
</dbReference>
<sequence length="166" mass="18200">MTRGFALHHLGLVVEDLDRAVGFYTDVLGMSREGRTEWTVIEGAPLGIDADRVELRWAFLGLGPVRLELHEFRDLPVSPGRRRTQDPGLGHVALSVPDMAEAVAALEAAGAEFFSAPNLLTDSPGQEGDQWVYCRDPFGLTIELYQAATPGERARATAAQTERNER</sequence>
<dbReference type="EMBL" id="CP035037">
    <property type="protein sequence ID" value="QAB18999.1"/>
    <property type="molecule type" value="Genomic_DNA"/>
</dbReference>
<feature type="domain" description="VOC" evidence="2">
    <location>
        <begin position="6"/>
        <end position="147"/>
    </location>
</feature>
<keyword evidence="4" id="KW-1185">Reference proteome</keyword>